<dbReference type="Pfam" id="PF02001">
    <property type="entry name" value="DUF134"/>
    <property type="match status" value="1"/>
</dbReference>
<dbReference type="InterPro" id="IPR002852">
    <property type="entry name" value="UPF0251"/>
</dbReference>
<accession>A0A7U9XUG3</accession>
<proteinExistence type="inferred from homology"/>
<dbReference type="AlphaFoldDB" id="A0A7U9XUG3"/>
<dbReference type="RefSeq" id="WP_176238532.1">
    <property type="nucleotide sequence ID" value="NZ_AP024412.1"/>
</dbReference>
<dbReference type="PANTHER" id="PTHR37478:SF2">
    <property type="entry name" value="UPF0251 PROTEIN TK0562"/>
    <property type="match status" value="1"/>
</dbReference>
<sequence>MPRPQKLKTVCCATEFYYGHPKKHKETIQITMEQFETIRLIDYENLNQDEASKLMNVARTTVQALYDQARTLIATALIESKGIQVGGGHYELCDEDAHKDRKGCMKGYGQGEGHGHGDGHCHEDGEGHEHGHGHKDGHGHGDGHGHKDGHGKGHCHDHEHEEEKESDKA</sequence>
<protein>
    <submittedName>
        <fullName evidence="3">Uncharacterized protein</fullName>
    </submittedName>
</protein>
<feature type="compositionally biased region" description="Basic and acidic residues" evidence="2">
    <location>
        <begin position="113"/>
        <end position="169"/>
    </location>
</feature>
<evidence type="ECO:0000313" key="3">
    <source>
        <dbReference type="EMBL" id="BCR35691.1"/>
    </source>
</evidence>
<dbReference type="PANTHER" id="PTHR37478">
    <property type="match status" value="1"/>
</dbReference>
<comment type="similarity">
    <text evidence="1">Belongs to the UPF0251 family.</text>
</comment>
<evidence type="ECO:0000256" key="2">
    <source>
        <dbReference type="SAM" id="MobiDB-lite"/>
    </source>
</evidence>
<evidence type="ECO:0000256" key="1">
    <source>
        <dbReference type="ARBA" id="ARBA00009350"/>
    </source>
</evidence>
<name>A0A7U9XUG3_9MOLU</name>
<dbReference type="Proteomes" id="UP000620133">
    <property type="component" value="Chromosome"/>
</dbReference>
<keyword evidence="4" id="KW-1185">Reference proteome</keyword>
<feature type="region of interest" description="Disordered" evidence="2">
    <location>
        <begin position="112"/>
        <end position="169"/>
    </location>
</feature>
<dbReference type="EMBL" id="AP024412">
    <property type="protein sequence ID" value="BCR35691.1"/>
    <property type="molecule type" value="Genomic_DNA"/>
</dbReference>
<dbReference type="KEGG" id="manr:MPAN_005840"/>
<reference evidence="3" key="1">
    <citation type="submission" date="2021-01" db="EMBL/GenBank/DDBJ databases">
        <title>Draft genome sequence of Acholeplasmataceae bacterium strain Mahy22.</title>
        <authorList>
            <person name="Watanabe M."/>
            <person name="Kojima H."/>
            <person name="Fukui M."/>
        </authorList>
    </citation>
    <scope>NUCLEOTIDE SEQUENCE</scope>
    <source>
        <strain evidence="3">Mahy22</strain>
    </source>
</reference>
<gene>
    <name evidence="3" type="ORF">MPAN_005840</name>
</gene>
<evidence type="ECO:0000313" key="4">
    <source>
        <dbReference type="Proteomes" id="UP000620133"/>
    </source>
</evidence>
<organism evidence="3 4">
    <name type="scientific">Mariniplasma anaerobium</name>
    <dbReference type="NCBI Taxonomy" id="2735436"/>
    <lineage>
        <taxon>Bacteria</taxon>
        <taxon>Bacillati</taxon>
        <taxon>Mycoplasmatota</taxon>
        <taxon>Mollicutes</taxon>
        <taxon>Acholeplasmatales</taxon>
        <taxon>Acholeplasmataceae</taxon>
        <taxon>Mariniplasma</taxon>
    </lineage>
</organism>